<keyword evidence="2" id="KW-1185">Reference proteome</keyword>
<dbReference type="Proteomes" id="UP000807342">
    <property type="component" value="Unassembled WGS sequence"/>
</dbReference>
<name>A0A9P5XAN0_9AGAR</name>
<protein>
    <submittedName>
        <fullName evidence="1">Uncharacterized protein</fullName>
    </submittedName>
</protein>
<evidence type="ECO:0000313" key="2">
    <source>
        <dbReference type="Proteomes" id="UP000807342"/>
    </source>
</evidence>
<gene>
    <name evidence="1" type="ORF">P691DRAFT_782790</name>
</gene>
<organism evidence="1 2">
    <name type="scientific">Macrolepiota fuliginosa MF-IS2</name>
    <dbReference type="NCBI Taxonomy" id="1400762"/>
    <lineage>
        <taxon>Eukaryota</taxon>
        <taxon>Fungi</taxon>
        <taxon>Dikarya</taxon>
        <taxon>Basidiomycota</taxon>
        <taxon>Agaricomycotina</taxon>
        <taxon>Agaricomycetes</taxon>
        <taxon>Agaricomycetidae</taxon>
        <taxon>Agaricales</taxon>
        <taxon>Agaricineae</taxon>
        <taxon>Agaricaceae</taxon>
        <taxon>Macrolepiota</taxon>
    </lineage>
</organism>
<accession>A0A9P5XAN0</accession>
<comment type="caution">
    <text evidence="1">The sequence shown here is derived from an EMBL/GenBank/DDBJ whole genome shotgun (WGS) entry which is preliminary data.</text>
</comment>
<sequence>MSGPRPSDIPEVTRALNELLNFLQELEGPDGGFSPHVVYVDDPTAPRPGVVHREPLQLLQILRLPAEPAEAQDERQEQRPLSTLIAYVKRAFKRLGRNLTAKSLPIWHTHILRRHPIETRNVSVKSRRILDRTYNGSRDCHCGTGEDFGPTVADVGNDGPISRRSPRTLHLNLPGPESTIQCQKCYWYRSFAIMEPSK</sequence>
<dbReference type="AlphaFoldDB" id="A0A9P5XAN0"/>
<dbReference type="EMBL" id="MU151212">
    <property type="protein sequence ID" value="KAF9447165.1"/>
    <property type="molecule type" value="Genomic_DNA"/>
</dbReference>
<evidence type="ECO:0000313" key="1">
    <source>
        <dbReference type="EMBL" id="KAF9447165.1"/>
    </source>
</evidence>
<proteinExistence type="predicted"/>
<reference evidence="1" key="1">
    <citation type="submission" date="2020-11" db="EMBL/GenBank/DDBJ databases">
        <authorList>
            <consortium name="DOE Joint Genome Institute"/>
            <person name="Ahrendt S."/>
            <person name="Riley R."/>
            <person name="Andreopoulos W."/>
            <person name="Labutti K."/>
            <person name="Pangilinan J."/>
            <person name="Ruiz-Duenas F.J."/>
            <person name="Barrasa J.M."/>
            <person name="Sanchez-Garcia M."/>
            <person name="Camarero S."/>
            <person name="Miyauchi S."/>
            <person name="Serrano A."/>
            <person name="Linde D."/>
            <person name="Babiker R."/>
            <person name="Drula E."/>
            <person name="Ayuso-Fernandez I."/>
            <person name="Pacheco R."/>
            <person name="Padilla G."/>
            <person name="Ferreira P."/>
            <person name="Barriuso J."/>
            <person name="Kellner H."/>
            <person name="Castanera R."/>
            <person name="Alfaro M."/>
            <person name="Ramirez L."/>
            <person name="Pisabarro A.G."/>
            <person name="Kuo A."/>
            <person name="Tritt A."/>
            <person name="Lipzen A."/>
            <person name="He G."/>
            <person name="Yan M."/>
            <person name="Ng V."/>
            <person name="Cullen D."/>
            <person name="Martin F."/>
            <person name="Rosso M.-N."/>
            <person name="Henrissat B."/>
            <person name="Hibbett D."/>
            <person name="Martinez A.T."/>
            <person name="Grigoriev I.V."/>
        </authorList>
    </citation>
    <scope>NUCLEOTIDE SEQUENCE</scope>
    <source>
        <strain evidence="1">MF-IS2</strain>
    </source>
</reference>